<dbReference type="AlphaFoldDB" id="A0A6B4JRS1"/>
<evidence type="ECO:0000256" key="7">
    <source>
        <dbReference type="ARBA" id="ARBA00047207"/>
    </source>
</evidence>
<dbReference type="PROSITE" id="PS50995">
    <property type="entry name" value="HTH_MARR_2"/>
    <property type="match status" value="1"/>
</dbReference>
<dbReference type="GO" id="GO:0003700">
    <property type="term" value="F:DNA-binding transcription factor activity"/>
    <property type="evidence" value="ECO:0007669"/>
    <property type="project" value="InterPro"/>
</dbReference>
<organism evidence="9 10">
    <name type="scientific">Clostridium botulinum</name>
    <dbReference type="NCBI Taxonomy" id="1491"/>
    <lineage>
        <taxon>Bacteria</taxon>
        <taxon>Bacillati</taxon>
        <taxon>Bacillota</taxon>
        <taxon>Clostridia</taxon>
        <taxon>Eubacteriales</taxon>
        <taxon>Clostridiaceae</taxon>
        <taxon>Clostridium</taxon>
    </lineage>
</organism>
<keyword evidence="2" id="KW-0805">Transcription regulation</keyword>
<dbReference type="PRINTS" id="PR00598">
    <property type="entry name" value="HTHMARR"/>
</dbReference>
<comment type="similarity">
    <text evidence="5">Belongs to the SarZ family.</text>
</comment>
<comment type="subcellular location">
    <subcellularLocation>
        <location evidence="1">Cytoplasm</location>
    </subcellularLocation>
</comment>
<evidence type="ECO:0000259" key="8">
    <source>
        <dbReference type="PROSITE" id="PS50995"/>
    </source>
</evidence>
<dbReference type="NCBIfam" id="NF045593">
    <property type="entry name" value="bilirub_TF_BilQ"/>
    <property type="match status" value="1"/>
</dbReference>
<dbReference type="InterPro" id="IPR054630">
    <property type="entry name" value="BilQ"/>
</dbReference>
<dbReference type="PANTHER" id="PTHR42756">
    <property type="entry name" value="TRANSCRIPTIONAL REGULATOR, MARR"/>
    <property type="match status" value="1"/>
</dbReference>
<evidence type="ECO:0000256" key="1">
    <source>
        <dbReference type="ARBA" id="ARBA00004496"/>
    </source>
</evidence>
<dbReference type="Pfam" id="PF22381">
    <property type="entry name" value="Staph_reg_Sar_Rot"/>
    <property type="match status" value="1"/>
</dbReference>
<evidence type="ECO:0000256" key="4">
    <source>
        <dbReference type="ARBA" id="ARBA00023163"/>
    </source>
</evidence>
<dbReference type="PANTHER" id="PTHR42756:SF2">
    <property type="entry name" value="MARR FAMILY REGULATORY PROTEIN"/>
    <property type="match status" value="1"/>
</dbReference>
<sequence length="145" mass="17539">MFNNKNIFENSNITQYICVFYKDFKRYCEEKLKPYNLTNGLYYYLIFIYKKPGSKLNEISKSLNLDKAQTTRSIQKLIDYGYVRKEVNEHDKKSFNVYLTEIGRDIMNKIINLFSEWEEEKLIKNFSKEERELLQVLVQKAFKNI</sequence>
<protein>
    <recommendedName>
        <fullName evidence="6">HTH-type transcriptional regulator SarZ</fullName>
    </recommendedName>
    <alternativeName>
        <fullName evidence="7">Staphylococcal accessory regulator Z</fullName>
    </alternativeName>
</protein>
<accession>A0A6B4JRS1</accession>
<dbReference type="InterPro" id="IPR055166">
    <property type="entry name" value="Transc_reg_Sar_Rot_HTH"/>
</dbReference>
<evidence type="ECO:0000256" key="2">
    <source>
        <dbReference type="ARBA" id="ARBA00023015"/>
    </source>
</evidence>
<comment type="caution">
    <text evidence="9">The sequence shown here is derived from an EMBL/GenBank/DDBJ whole genome shotgun (WGS) entry which is preliminary data.</text>
</comment>
<dbReference type="Proteomes" id="UP000486903">
    <property type="component" value="Unassembled WGS sequence"/>
</dbReference>
<dbReference type="Gene3D" id="1.10.10.10">
    <property type="entry name" value="Winged helix-like DNA-binding domain superfamily/Winged helix DNA-binding domain"/>
    <property type="match status" value="1"/>
</dbReference>
<keyword evidence="4" id="KW-0804">Transcription</keyword>
<dbReference type="GO" id="GO:0003677">
    <property type="term" value="F:DNA binding"/>
    <property type="evidence" value="ECO:0007669"/>
    <property type="project" value="UniProtKB-KW"/>
</dbReference>
<proteinExistence type="inferred from homology"/>
<evidence type="ECO:0000256" key="6">
    <source>
        <dbReference type="ARBA" id="ARBA00047188"/>
    </source>
</evidence>
<dbReference type="SUPFAM" id="SSF46785">
    <property type="entry name" value="Winged helix' DNA-binding domain"/>
    <property type="match status" value="1"/>
</dbReference>
<reference evidence="9 10" key="1">
    <citation type="submission" date="2019-04" db="EMBL/GenBank/DDBJ databases">
        <title>Genome sequencing of Clostridium botulinum Groups I-IV and Clostridium butyricum.</title>
        <authorList>
            <person name="Brunt J."/>
            <person name="Van Vliet A.H.M."/>
            <person name="Stringer S.C."/>
            <person name="Carter A.T."/>
            <person name="Peck M.W."/>
        </authorList>
    </citation>
    <scope>NUCLEOTIDE SEQUENCE [LARGE SCALE GENOMIC DNA]</scope>
    <source>
        <strain evidence="9 10">BL81</strain>
    </source>
</reference>
<dbReference type="EMBL" id="SXFB01000018">
    <property type="protein sequence ID" value="NFV27669.1"/>
    <property type="molecule type" value="Genomic_DNA"/>
</dbReference>
<dbReference type="GO" id="GO:0005737">
    <property type="term" value="C:cytoplasm"/>
    <property type="evidence" value="ECO:0007669"/>
    <property type="project" value="UniProtKB-SubCell"/>
</dbReference>
<feature type="domain" description="HTH marR-type" evidence="8">
    <location>
        <begin position="1"/>
        <end position="143"/>
    </location>
</feature>
<gene>
    <name evidence="9" type="ORF">FDG31_16225</name>
</gene>
<evidence type="ECO:0000313" key="9">
    <source>
        <dbReference type="EMBL" id="NFV27669.1"/>
    </source>
</evidence>
<evidence type="ECO:0000256" key="5">
    <source>
        <dbReference type="ARBA" id="ARBA00046337"/>
    </source>
</evidence>
<dbReference type="InterPro" id="IPR036388">
    <property type="entry name" value="WH-like_DNA-bd_sf"/>
</dbReference>
<name>A0A6B4JRS1_CLOBO</name>
<evidence type="ECO:0000313" key="10">
    <source>
        <dbReference type="Proteomes" id="UP000486903"/>
    </source>
</evidence>
<keyword evidence="3" id="KW-0238">DNA-binding</keyword>
<evidence type="ECO:0000256" key="3">
    <source>
        <dbReference type="ARBA" id="ARBA00023125"/>
    </source>
</evidence>
<dbReference type="SMART" id="SM00347">
    <property type="entry name" value="HTH_MARR"/>
    <property type="match status" value="1"/>
</dbReference>
<dbReference type="InterPro" id="IPR000835">
    <property type="entry name" value="HTH_MarR-typ"/>
</dbReference>
<dbReference type="InterPro" id="IPR036390">
    <property type="entry name" value="WH_DNA-bd_sf"/>
</dbReference>
<dbReference type="RefSeq" id="WP_003370174.1">
    <property type="nucleotide sequence ID" value="NZ_JACBBA010000009.1"/>
</dbReference>